<dbReference type="EMBL" id="KZ806674">
    <property type="protein sequence ID" value="PVH90129.1"/>
    <property type="molecule type" value="Genomic_DNA"/>
</dbReference>
<dbReference type="SUPFAM" id="SSF55729">
    <property type="entry name" value="Acyl-CoA N-acyltransferases (Nat)"/>
    <property type="match status" value="1"/>
</dbReference>
<evidence type="ECO:0008006" key="3">
    <source>
        <dbReference type="Google" id="ProtNLM"/>
    </source>
</evidence>
<accession>A0A2V1CXY3</accession>
<organism evidence="1 2">
    <name type="scientific">Periconia macrospinosa</name>
    <dbReference type="NCBI Taxonomy" id="97972"/>
    <lineage>
        <taxon>Eukaryota</taxon>
        <taxon>Fungi</taxon>
        <taxon>Dikarya</taxon>
        <taxon>Ascomycota</taxon>
        <taxon>Pezizomycotina</taxon>
        <taxon>Dothideomycetes</taxon>
        <taxon>Pleosporomycetidae</taxon>
        <taxon>Pleosporales</taxon>
        <taxon>Massarineae</taxon>
        <taxon>Periconiaceae</taxon>
        <taxon>Periconia</taxon>
    </lineage>
</organism>
<protein>
    <recommendedName>
        <fullName evidence="3">N-acetyltransferase domain-containing protein</fullName>
    </recommendedName>
</protein>
<dbReference type="Proteomes" id="UP000244855">
    <property type="component" value="Unassembled WGS sequence"/>
</dbReference>
<dbReference type="InterPro" id="IPR016181">
    <property type="entry name" value="Acyl_CoA_acyltransferase"/>
</dbReference>
<feature type="non-terminal residue" evidence="1">
    <location>
        <position position="1"/>
    </location>
</feature>
<keyword evidence="2" id="KW-1185">Reference proteome</keyword>
<dbReference type="AlphaFoldDB" id="A0A2V1CXY3"/>
<dbReference type="Gene3D" id="3.40.630.30">
    <property type="match status" value="1"/>
</dbReference>
<dbReference type="OrthoDB" id="2115692at2759"/>
<evidence type="ECO:0000313" key="2">
    <source>
        <dbReference type="Proteomes" id="UP000244855"/>
    </source>
</evidence>
<evidence type="ECO:0000313" key="1">
    <source>
        <dbReference type="EMBL" id="PVH90129.1"/>
    </source>
</evidence>
<proteinExistence type="predicted"/>
<gene>
    <name evidence="1" type="ORF">DM02DRAFT_548386</name>
</gene>
<sequence length="101" mass="11349">RKHGAGRMLIRWGIDKADELGIETVISSLPSARGAYEKCGLGAIEIIPPDPSLNVENPSERWKENPSGRWKELQADDLTGWLMWRPIGHDYVEGVDKAPWL</sequence>
<reference evidence="1 2" key="1">
    <citation type="journal article" date="2018" name="Sci. Rep.">
        <title>Comparative genomics provides insights into the lifestyle and reveals functional heterogeneity of dark septate endophytic fungi.</title>
        <authorList>
            <person name="Knapp D.G."/>
            <person name="Nemeth J.B."/>
            <person name="Barry K."/>
            <person name="Hainaut M."/>
            <person name="Henrissat B."/>
            <person name="Johnson J."/>
            <person name="Kuo A."/>
            <person name="Lim J.H.P."/>
            <person name="Lipzen A."/>
            <person name="Nolan M."/>
            <person name="Ohm R.A."/>
            <person name="Tamas L."/>
            <person name="Grigoriev I.V."/>
            <person name="Spatafora J.W."/>
            <person name="Nagy L.G."/>
            <person name="Kovacs G.M."/>
        </authorList>
    </citation>
    <scope>NUCLEOTIDE SEQUENCE [LARGE SCALE GENOMIC DNA]</scope>
    <source>
        <strain evidence="1 2">DSE2036</strain>
    </source>
</reference>
<name>A0A2V1CXY3_9PLEO</name>